<comment type="caution">
    <text evidence="1">The sequence shown here is derived from an EMBL/GenBank/DDBJ whole genome shotgun (WGS) entry which is preliminary data.</text>
</comment>
<accession>A0A2A6Z7Q3</accession>
<organism evidence="1 2">
    <name type="scientific">Faecalibacterium langellae</name>
    <dbReference type="NCBI Taxonomy" id="3435293"/>
    <lineage>
        <taxon>Bacteria</taxon>
        <taxon>Bacillati</taxon>
        <taxon>Bacillota</taxon>
        <taxon>Clostridia</taxon>
        <taxon>Eubacteriales</taxon>
        <taxon>Oscillospiraceae</taxon>
        <taxon>Faecalibacterium</taxon>
    </lineage>
</organism>
<dbReference type="AlphaFoldDB" id="A0A2A6Z7Q3"/>
<keyword evidence="2" id="KW-1185">Reference proteome</keyword>
<proteinExistence type="predicted"/>
<dbReference type="Proteomes" id="UP000220752">
    <property type="component" value="Unassembled WGS sequence"/>
</dbReference>
<reference evidence="1 2" key="1">
    <citation type="journal article" date="2017" name="Front. Microbiol.">
        <title>New Insights into the Diversity of the Genus Faecalibacterium.</title>
        <authorList>
            <person name="Benevides L."/>
            <person name="Burman S."/>
            <person name="Martin R."/>
            <person name="Robert V."/>
            <person name="Thomas M."/>
            <person name="Miquel S."/>
            <person name="Chain F."/>
            <person name="Sokol H."/>
            <person name="Bermudez-Humaran L.G."/>
            <person name="Morrison M."/>
            <person name="Langella P."/>
            <person name="Azevedo V.A."/>
            <person name="Chatel J.M."/>
            <person name="Soares S."/>
        </authorList>
    </citation>
    <scope>NUCLEOTIDE SEQUENCE [LARGE SCALE GENOMIC DNA]</scope>
    <source>
        <strain evidence="2">CNCM I-4540</strain>
    </source>
</reference>
<dbReference type="EMBL" id="NMTQ01000037">
    <property type="protein sequence ID" value="PDX57393.1"/>
    <property type="molecule type" value="Genomic_DNA"/>
</dbReference>
<evidence type="ECO:0000313" key="1">
    <source>
        <dbReference type="EMBL" id="PDX57393.1"/>
    </source>
</evidence>
<sequence length="195" mass="21901">MAHTGQRDPWERLPGETARQYECFCAYRDMRYLEKPKKPGGIVRPDFTIRRSIRGLAEQMGVTRKSLEPMSAKFDWVARAEEYDSYILDCVAAQNTAQIVKMHEKHAAIAEQMLRKATSRLLTIPDTDIDANAVVRMVDIGVKVERLSRGEPTENRTVTHGGALEVENTQRADLSALSDEELNQLAGLLEKSSPG</sequence>
<evidence type="ECO:0000313" key="2">
    <source>
        <dbReference type="Proteomes" id="UP000220752"/>
    </source>
</evidence>
<name>A0A2A6Z7Q3_9FIRM</name>
<protein>
    <submittedName>
        <fullName evidence="1">Uncharacterized protein</fullName>
    </submittedName>
</protein>
<gene>
    <name evidence="1" type="ORF">CGS46_12780</name>
</gene>